<protein>
    <submittedName>
        <fullName evidence="1">Uncharacterized protein</fullName>
    </submittedName>
</protein>
<accession>A0A443YIS0</accession>
<keyword evidence="2" id="KW-1185">Reference proteome</keyword>
<comment type="caution">
    <text evidence="1">The sequence shown here is derived from an EMBL/GenBank/DDBJ whole genome shotgun (WGS) entry which is preliminary data.</text>
</comment>
<gene>
    <name evidence="1" type="ORF">DPV69_20355</name>
</gene>
<name>A0A443YIS0_9SPHI</name>
<evidence type="ECO:0000313" key="2">
    <source>
        <dbReference type="Proteomes" id="UP000284120"/>
    </source>
</evidence>
<evidence type="ECO:0000313" key="1">
    <source>
        <dbReference type="EMBL" id="RWU03629.1"/>
    </source>
</evidence>
<dbReference type="RefSeq" id="WP_113649281.1">
    <property type="nucleotide sequence ID" value="NZ_QMHN01000009.1"/>
</dbReference>
<proteinExistence type="predicted"/>
<dbReference type="AlphaFoldDB" id="A0A443YIS0"/>
<dbReference type="EMBL" id="SAYW01000009">
    <property type="protein sequence ID" value="RWU03629.1"/>
    <property type="molecule type" value="Genomic_DNA"/>
</dbReference>
<organism evidence="1 2">
    <name type="scientific">Pedobacter chitinilyticus</name>
    <dbReference type="NCBI Taxonomy" id="2233776"/>
    <lineage>
        <taxon>Bacteria</taxon>
        <taxon>Pseudomonadati</taxon>
        <taxon>Bacteroidota</taxon>
        <taxon>Sphingobacteriia</taxon>
        <taxon>Sphingobacteriales</taxon>
        <taxon>Sphingobacteriaceae</taxon>
        <taxon>Pedobacter</taxon>
    </lineage>
</organism>
<reference evidence="1 2" key="1">
    <citation type="submission" date="2018-06" db="EMBL/GenBank/DDBJ databases">
        <title>Pedobacter endophyticus sp. nov., an endophytic bacterium isolated from a leaf of Triticum aestivum.</title>
        <authorList>
            <person name="Zhang L."/>
        </authorList>
    </citation>
    <scope>NUCLEOTIDE SEQUENCE [LARGE SCALE GENOMIC DNA]</scope>
    <source>
        <strain evidence="1 2">CM134L-2</strain>
    </source>
</reference>
<dbReference type="Proteomes" id="UP000284120">
    <property type="component" value="Unassembled WGS sequence"/>
</dbReference>
<dbReference type="OrthoDB" id="5522116at2"/>
<sequence>MKNKFALLCLVATTFNLNSCKKNNNANVQEIGYGTSFGMCVDYCISNISLGEDEVKFYKSKNGATPDTKTCAKKMTDGQLEGLKTLVKQSDFEKLPAVIGCPDCADGGAEWIVLKINGKVKKVTFEYGKAPSAVKELVVKLKEIKDSFKDCN</sequence>